<dbReference type="PROSITE" id="PS51118">
    <property type="entry name" value="HTH_HXLR"/>
    <property type="match status" value="1"/>
</dbReference>
<dbReference type="OrthoDB" id="9797599at2"/>
<dbReference type="InterPro" id="IPR036388">
    <property type="entry name" value="WH-like_DNA-bd_sf"/>
</dbReference>
<feature type="domain" description="HTH hxlR-type" evidence="4">
    <location>
        <begin position="13"/>
        <end position="117"/>
    </location>
</feature>
<protein>
    <submittedName>
        <fullName evidence="5">Transcriptional regulator</fullName>
    </submittedName>
</protein>
<dbReference type="AlphaFoldDB" id="A0A3G2L9K1"/>
<name>A0A3G2L9K1_9FLAO</name>
<keyword evidence="2" id="KW-0238">DNA-binding</keyword>
<evidence type="ECO:0000256" key="1">
    <source>
        <dbReference type="ARBA" id="ARBA00023015"/>
    </source>
</evidence>
<evidence type="ECO:0000259" key="4">
    <source>
        <dbReference type="PROSITE" id="PS51118"/>
    </source>
</evidence>
<keyword evidence="1" id="KW-0805">Transcription regulation</keyword>
<evidence type="ECO:0000313" key="6">
    <source>
        <dbReference type="Proteomes" id="UP000276309"/>
    </source>
</evidence>
<reference evidence="5 6" key="1">
    <citation type="submission" date="2018-08" db="EMBL/GenBank/DDBJ databases">
        <title>The reduced genetic potential of extracellular carbohydrate catabolism in Euzebyella marina RN62, a Flavobacteriia bacterium isolated from the hadal water.</title>
        <authorList>
            <person name="Xue C."/>
        </authorList>
    </citation>
    <scope>NUCLEOTIDE SEQUENCE [LARGE SCALE GENOMIC DNA]</scope>
    <source>
        <strain evidence="5 6">RN62</strain>
    </source>
</reference>
<keyword evidence="6" id="KW-1185">Reference proteome</keyword>
<proteinExistence type="predicted"/>
<organism evidence="5 6">
    <name type="scientific">Euzebyella marina</name>
    <dbReference type="NCBI Taxonomy" id="1761453"/>
    <lineage>
        <taxon>Bacteria</taxon>
        <taxon>Pseudomonadati</taxon>
        <taxon>Bacteroidota</taxon>
        <taxon>Flavobacteriia</taxon>
        <taxon>Flavobacteriales</taxon>
        <taxon>Flavobacteriaceae</taxon>
        <taxon>Euzebyella</taxon>
    </lineage>
</organism>
<dbReference type="EMBL" id="CP032050">
    <property type="protein sequence ID" value="AYN68942.1"/>
    <property type="molecule type" value="Genomic_DNA"/>
</dbReference>
<evidence type="ECO:0000313" key="5">
    <source>
        <dbReference type="EMBL" id="AYN68942.1"/>
    </source>
</evidence>
<accession>A0A3G2L9K1</accession>
<gene>
    <name evidence="5" type="ORF">D1013_16930</name>
</gene>
<dbReference type="PANTHER" id="PTHR33204">
    <property type="entry name" value="TRANSCRIPTIONAL REGULATOR, MARR FAMILY"/>
    <property type="match status" value="1"/>
</dbReference>
<dbReference type="InterPro" id="IPR002577">
    <property type="entry name" value="HTH_HxlR"/>
</dbReference>
<dbReference type="SUPFAM" id="SSF46785">
    <property type="entry name" value="Winged helix' DNA-binding domain"/>
    <property type="match status" value="1"/>
</dbReference>
<dbReference type="Gene3D" id="1.10.10.10">
    <property type="entry name" value="Winged helix-like DNA-binding domain superfamily/Winged helix DNA-binding domain"/>
    <property type="match status" value="1"/>
</dbReference>
<dbReference type="InterPro" id="IPR036390">
    <property type="entry name" value="WH_DNA-bd_sf"/>
</dbReference>
<sequence length="121" mass="14033">MSDLKDFLEVKKCPIQYVLAVNDTLNVISGKWKMPIIASLLYGKNRFKDLQENIEKITPRMLSKELKELELNGVVVRKVYDSTPVKIEYRLTESGKRIYSVMDAMVEWGLEHRKNVVDSIT</sequence>
<dbReference type="KEGG" id="emar:D1013_16930"/>
<evidence type="ECO:0000256" key="3">
    <source>
        <dbReference type="ARBA" id="ARBA00023163"/>
    </source>
</evidence>
<keyword evidence="3" id="KW-0804">Transcription</keyword>
<dbReference type="Proteomes" id="UP000276309">
    <property type="component" value="Chromosome"/>
</dbReference>
<dbReference type="GO" id="GO:0003677">
    <property type="term" value="F:DNA binding"/>
    <property type="evidence" value="ECO:0007669"/>
    <property type="project" value="UniProtKB-KW"/>
</dbReference>
<dbReference type="RefSeq" id="WP_121849953.1">
    <property type="nucleotide sequence ID" value="NZ_CP032050.1"/>
</dbReference>
<evidence type="ECO:0000256" key="2">
    <source>
        <dbReference type="ARBA" id="ARBA00023125"/>
    </source>
</evidence>
<dbReference type="Pfam" id="PF01638">
    <property type="entry name" value="HxlR"/>
    <property type="match status" value="1"/>
</dbReference>